<accession>A0ABD2W6A3</accession>
<evidence type="ECO:0000313" key="1">
    <source>
        <dbReference type="EMBL" id="KAL3388413.1"/>
    </source>
</evidence>
<dbReference type="AlphaFoldDB" id="A0ABD2W6A3"/>
<gene>
    <name evidence="1" type="ORF">TKK_016421</name>
</gene>
<sequence length="175" mass="20211">MAECIASAIFSFAMGNSSTRLKPKSTDMYRYEYQQQQHHQQQNRYRVCCKAFCCEDCRNTHERSKHPVAKCNLCFARPVLFTPLTASAEKEELKPAKSEELCRIVFSHPPLHCKLYGQRLTIPFSWEVDRKQQHHQQVKTTLPVPLQQHYSLSLDVISCEKLLLCSASCTTPLFS</sequence>
<dbReference type="Proteomes" id="UP001627154">
    <property type="component" value="Unassembled WGS sequence"/>
</dbReference>
<protein>
    <recommendedName>
        <fullName evidence="3">C2H2-type domain-containing protein</fullName>
    </recommendedName>
</protein>
<evidence type="ECO:0008006" key="3">
    <source>
        <dbReference type="Google" id="ProtNLM"/>
    </source>
</evidence>
<evidence type="ECO:0000313" key="2">
    <source>
        <dbReference type="Proteomes" id="UP001627154"/>
    </source>
</evidence>
<proteinExistence type="predicted"/>
<keyword evidence="2" id="KW-1185">Reference proteome</keyword>
<name>A0ABD2W6A3_9HYME</name>
<organism evidence="1 2">
    <name type="scientific">Trichogramma kaykai</name>
    <dbReference type="NCBI Taxonomy" id="54128"/>
    <lineage>
        <taxon>Eukaryota</taxon>
        <taxon>Metazoa</taxon>
        <taxon>Ecdysozoa</taxon>
        <taxon>Arthropoda</taxon>
        <taxon>Hexapoda</taxon>
        <taxon>Insecta</taxon>
        <taxon>Pterygota</taxon>
        <taxon>Neoptera</taxon>
        <taxon>Endopterygota</taxon>
        <taxon>Hymenoptera</taxon>
        <taxon>Apocrita</taxon>
        <taxon>Proctotrupomorpha</taxon>
        <taxon>Chalcidoidea</taxon>
        <taxon>Trichogrammatidae</taxon>
        <taxon>Trichogramma</taxon>
    </lineage>
</organism>
<comment type="caution">
    <text evidence="1">The sequence shown here is derived from an EMBL/GenBank/DDBJ whole genome shotgun (WGS) entry which is preliminary data.</text>
</comment>
<reference evidence="1 2" key="1">
    <citation type="journal article" date="2024" name="bioRxiv">
        <title>A reference genome for Trichogramma kaykai: A tiny desert-dwelling parasitoid wasp with competing sex-ratio distorters.</title>
        <authorList>
            <person name="Culotta J."/>
            <person name="Lindsey A.R."/>
        </authorList>
    </citation>
    <scope>NUCLEOTIDE SEQUENCE [LARGE SCALE GENOMIC DNA]</scope>
    <source>
        <strain evidence="1 2">KSX58</strain>
    </source>
</reference>
<dbReference type="EMBL" id="JBJJXI010000133">
    <property type="protein sequence ID" value="KAL3388413.1"/>
    <property type="molecule type" value="Genomic_DNA"/>
</dbReference>